<organism evidence="2 3">
    <name type="scientific">Sphingobium terrigena</name>
    <dbReference type="NCBI Taxonomy" id="2304063"/>
    <lineage>
        <taxon>Bacteria</taxon>
        <taxon>Pseudomonadati</taxon>
        <taxon>Pseudomonadota</taxon>
        <taxon>Alphaproteobacteria</taxon>
        <taxon>Sphingomonadales</taxon>
        <taxon>Sphingomonadaceae</taxon>
        <taxon>Sphingobium</taxon>
    </lineage>
</organism>
<evidence type="ECO:0000256" key="1">
    <source>
        <dbReference type="SAM" id="MobiDB-lite"/>
    </source>
</evidence>
<dbReference type="Proteomes" id="UP000283469">
    <property type="component" value="Unassembled WGS sequence"/>
</dbReference>
<reference evidence="2 3" key="1">
    <citation type="submission" date="2018-08" db="EMBL/GenBank/DDBJ databases">
        <title>Sphingobium sp. EO9.</title>
        <authorList>
            <person name="Park Y."/>
            <person name="Kim K.H."/>
            <person name="Jeon C.O."/>
        </authorList>
    </citation>
    <scope>NUCLEOTIDE SEQUENCE [LARGE SCALE GENOMIC DNA]</scope>
    <source>
        <strain evidence="2 3">EO9</strain>
    </source>
</reference>
<name>A0A418YR25_9SPHN</name>
<feature type="region of interest" description="Disordered" evidence="1">
    <location>
        <begin position="1"/>
        <end position="31"/>
    </location>
</feature>
<proteinExistence type="predicted"/>
<sequence length="98" mass="10798">MALYVEAKGWPSKTYRDPRRAGQSKPTNPTNQAAHWYAQAMLKALRLQTAHPDAVIAIALPDVPRYRRLFEETRGGLAKLGVALLFVSEGGRVDPVGL</sequence>
<evidence type="ECO:0000313" key="3">
    <source>
        <dbReference type="Proteomes" id="UP000283469"/>
    </source>
</evidence>
<keyword evidence="3" id="KW-1185">Reference proteome</keyword>
<dbReference type="EMBL" id="QVRA01000012">
    <property type="protein sequence ID" value="RJG53979.1"/>
    <property type="molecule type" value="Genomic_DNA"/>
</dbReference>
<accession>A0A418YR25</accession>
<gene>
    <name evidence="2" type="ORF">D0Z70_14520</name>
</gene>
<protein>
    <submittedName>
        <fullName evidence="2">Uncharacterized protein</fullName>
    </submittedName>
</protein>
<evidence type="ECO:0000313" key="2">
    <source>
        <dbReference type="EMBL" id="RJG53979.1"/>
    </source>
</evidence>
<comment type="caution">
    <text evidence="2">The sequence shown here is derived from an EMBL/GenBank/DDBJ whole genome shotgun (WGS) entry which is preliminary data.</text>
</comment>
<dbReference type="AlphaFoldDB" id="A0A418YR25"/>